<dbReference type="AlphaFoldDB" id="H6N975"/>
<evidence type="ECO:0000313" key="3">
    <source>
        <dbReference type="Proteomes" id="UP000007523"/>
    </source>
</evidence>
<organism evidence="2 3">
    <name type="scientific">Paenibacillus mucilaginosus 3016</name>
    <dbReference type="NCBI Taxonomy" id="1116391"/>
    <lineage>
        <taxon>Bacteria</taxon>
        <taxon>Bacillati</taxon>
        <taxon>Bacillota</taxon>
        <taxon>Bacilli</taxon>
        <taxon>Bacillales</taxon>
        <taxon>Paenibacillaceae</taxon>
        <taxon>Paenibacillus</taxon>
    </lineage>
</organism>
<gene>
    <name evidence="2" type="ORF">PM3016_873</name>
</gene>
<evidence type="ECO:0000313" key="2">
    <source>
        <dbReference type="EMBL" id="AFC27821.1"/>
    </source>
</evidence>
<sequence length="95" mass="10431">MTAGNRGFGSMNRAQEKRQGEGKEVGNKVINRSEGNPAEGTERSGDQGKEGKQAVGREAGRAGERRREDQAGTEKSRRQCRLAGRGCRGYHQRWG</sequence>
<keyword evidence="3" id="KW-1185">Reference proteome</keyword>
<name>H6N975_9BACL</name>
<feature type="compositionally biased region" description="Basic and acidic residues" evidence="1">
    <location>
        <begin position="14"/>
        <end position="26"/>
    </location>
</feature>
<feature type="compositionally biased region" description="Basic and acidic residues" evidence="1">
    <location>
        <begin position="40"/>
        <end position="52"/>
    </location>
</feature>
<protein>
    <submittedName>
        <fullName evidence="2">Uncharacterized protein</fullName>
    </submittedName>
</protein>
<reference evidence="2 3" key="1">
    <citation type="journal article" date="2012" name="J. Bacteriol.">
        <title>Complete Genome Sequence of Paenibacillus mucilaginosus 3016, a Bacterium Functional as Microbial Fertilizer.</title>
        <authorList>
            <person name="Ma M."/>
            <person name="Wang Z."/>
            <person name="Li L."/>
            <person name="Jiang X."/>
            <person name="Guan D."/>
            <person name="Cao F."/>
            <person name="Chen H."/>
            <person name="Wang X."/>
            <person name="Shen D."/>
            <person name="Du B."/>
            <person name="Li J."/>
        </authorList>
    </citation>
    <scope>NUCLEOTIDE SEQUENCE [LARGE SCALE GENOMIC DNA]</scope>
    <source>
        <strain evidence="2 3">3016</strain>
    </source>
</reference>
<dbReference type="HOGENOM" id="CLU_192238_0_0_9"/>
<dbReference type="KEGG" id="pmq:PM3016_873"/>
<evidence type="ECO:0000256" key="1">
    <source>
        <dbReference type="SAM" id="MobiDB-lite"/>
    </source>
</evidence>
<dbReference type="Proteomes" id="UP000007523">
    <property type="component" value="Chromosome"/>
</dbReference>
<feature type="compositionally biased region" description="Basic and acidic residues" evidence="1">
    <location>
        <begin position="58"/>
        <end position="77"/>
    </location>
</feature>
<accession>H6N975</accession>
<proteinExistence type="predicted"/>
<dbReference type="EMBL" id="CP003235">
    <property type="protein sequence ID" value="AFC27821.1"/>
    <property type="molecule type" value="Genomic_DNA"/>
</dbReference>
<feature type="region of interest" description="Disordered" evidence="1">
    <location>
        <begin position="1"/>
        <end position="95"/>
    </location>
</feature>